<proteinExistence type="predicted"/>
<dbReference type="Proteomes" id="UP000318050">
    <property type="component" value="Unassembled WGS sequence"/>
</dbReference>
<accession>A0A560IK53</accession>
<sequence>MATVETYSNADWSGRPVRFYPPVGTKQVDCLGWWYFGGAPAQSLRNLADGPAATIYQGTPVYNANNIMLGWINSPSSPLNIAALYAGINETLDYTALAVFKSGDSFSNTSGGNNQPIIMSNGSSAGGLTGVNLACSGTPSAAPVCRLTSQIGITTSPNYFSADVTIPDATQWSFVAGRWSTANQTLSTLDVTANVRTDQTTLGKTRAMSATNPKLLLGRRYEGTGGFGFFNLAFFAYYNRALTDAEVATIYASVQSFLAAKRGITC</sequence>
<comment type="caution">
    <text evidence="1">The sequence shown here is derived from an EMBL/GenBank/DDBJ whole genome shotgun (WGS) entry which is preliminary data.</text>
</comment>
<dbReference type="Gene3D" id="2.60.120.200">
    <property type="match status" value="1"/>
</dbReference>
<gene>
    <name evidence="1" type="ORF">FBZ92_109164</name>
</gene>
<dbReference type="EMBL" id="VITT01000009">
    <property type="protein sequence ID" value="TWB58671.1"/>
    <property type="molecule type" value="Genomic_DNA"/>
</dbReference>
<evidence type="ECO:0000313" key="2">
    <source>
        <dbReference type="Proteomes" id="UP000318050"/>
    </source>
</evidence>
<dbReference type="SUPFAM" id="SSF49899">
    <property type="entry name" value="Concanavalin A-like lectins/glucanases"/>
    <property type="match status" value="1"/>
</dbReference>
<dbReference type="InterPro" id="IPR013320">
    <property type="entry name" value="ConA-like_dom_sf"/>
</dbReference>
<organism evidence="1 2">
    <name type="scientific">Nitrospirillum amazonense</name>
    <dbReference type="NCBI Taxonomy" id="28077"/>
    <lineage>
        <taxon>Bacteria</taxon>
        <taxon>Pseudomonadati</taxon>
        <taxon>Pseudomonadota</taxon>
        <taxon>Alphaproteobacteria</taxon>
        <taxon>Rhodospirillales</taxon>
        <taxon>Azospirillaceae</taxon>
        <taxon>Nitrospirillum</taxon>
    </lineage>
</organism>
<name>A0A560IK53_9PROT</name>
<reference evidence="1 2" key="1">
    <citation type="submission" date="2019-06" db="EMBL/GenBank/DDBJ databases">
        <title>Genomic Encyclopedia of Type Strains, Phase IV (KMG-V): Genome sequencing to study the core and pangenomes of soil and plant-associated prokaryotes.</title>
        <authorList>
            <person name="Whitman W."/>
        </authorList>
    </citation>
    <scope>NUCLEOTIDE SEQUENCE [LARGE SCALE GENOMIC DNA]</scope>
    <source>
        <strain evidence="1 2">BR 11140</strain>
    </source>
</reference>
<dbReference type="AlphaFoldDB" id="A0A560IK53"/>
<evidence type="ECO:0000313" key="1">
    <source>
        <dbReference type="EMBL" id="TWB58671.1"/>
    </source>
</evidence>
<protein>
    <submittedName>
        <fullName evidence="1">Concanavalin A-like lectin/glucanase superfamily protein</fullName>
    </submittedName>
</protein>